<feature type="compositionally biased region" description="Low complexity" evidence="1">
    <location>
        <begin position="63"/>
        <end position="84"/>
    </location>
</feature>
<sequence>MSHIAMVSIPAPGHVNPSLEVIAELVRRGHRVTYANDPSYHDVITSAGAEPKPYTSPCPPTTTPTAGPTTPSPNSTSSCATTRP</sequence>
<feature type="region of interest" description="Disordered" evidence="1">
    <location>
        <begin position="43"/>
        <end position="84"/>
    </location>
</feature>
<evidence type="ECO:0000256" key="1">
    <source>
        <dbReference type="SAM" id="MobiDB-lite"/>
    </source>
</evidence>
<dbReference type="SUPFAM" id="SSF53756">
    <property type="entry name" value="UDP-Glycosyltransferase/glycogen phosphorylase"/>
    <property type="match status" value="1"/>
</dbReference>
<organism evidence="2 3">
    <name type="scientific">Nonomuraea recticatena</name>
    <dbReference type="NCBI Taxonomy" id="46178"/>
    <lineage>
        <taxon>Bacteria</taxon>
        <taxon>Bacillati</taxon>
        <taxon>Actinomycetota</taxon>
        <taxon>Actinomycetes</taxon>
        <taxon>Streptosporangiales</taxon>
        <taxon>Streptosporangiaceae</taxon>
        <taxon>Nonomuraea</taxon>
    </lineage>
</organism>
<keyword evidence="3" id="KW-1185">Reference proteome</keyword>
<proteinExistence type="predicted"/>
<comment type="caution">
    <text evidence="2">The sequence shown here is derived from an EMBL/GenBank/DDBJ whole genome shotgun (WGS) entry which is preliminary data.</text>
</comment>
<protein>
    <recommendedName>
        <fullName evidence="4">MGT family glycosyltransferase</fullName>
    </recommendedName>
</protein>
<dbReference type="Proteomes" id="UP001501666">
    <property type="component" value="Unassembled WGS sequence"/>
</dbReference>
<dbReference type="RefSeq" id="WP_346153589.1">
    <property type="nucleotide sequence ID" value="NZ_BAAATE010000029.1"/>
</dbReference>
<gene>
    <name evidence="2" type="ORF">GCM10010412_077000</name>
</gene>
<evidence type="ECO:0000313" key="3">
    <source>
        <dbReference type="Proteomes" id="UP001501666"/>
    </source>
</evidence>
<reference evidence="2 3" key="1">
    <citation type="journal article" date="2019" name="Int. J. Syst. Evol. Microbiol.">
        <title>The Global Catalogue of Microorganisms (GCM) 10K type strain sequencing project: providing services to taxonomists for standard genome sequencing and annotation.</title>
        <authorList>
            <consortium name="The Broad Institute Genomics Platform"/>
            <consortium name="The Broad Institute Genome Sequencing Center for Infectious Disease"/>
            <person name="Wu L."/>
            <person name="Ma J."/>
        </authorList>
    </citation>
    <scope>NUCLEOTIDE SEQUENCE [LARGE SCALE GENOMIC DNA]</scope>
    <source>
        <strain evidence="2 3">JCM 6835</strain>
    </source>
</reference>
<name>A0ABN3SZ63_9ACTN</name>
<evidence type="ECO:0008006" key="4">
    <source>
        <dbReference type="Google" id="ProtNLM"/>
    </source>
</evidence>
<dbReference type="Gene3D" id="3.40.50.2000">
    <property type="entry name" value="Glycogen Phosphorylase B"/>
    <property type="match status" value="1"/>
</dbReference>
<accession>A0ABN3SZ63</accession>
<dbReference type="EMBL" id="BAAATE010000029">
    <property type="protein sequence ID" value="GAA2688377.1"/>
    <property type="molecule type" value="Genomic_DNA"/>
</dbReference>
<evidence type="ECO:0000313" key="2">
    <source>
        <dbReference type="EMBL" id="GAA2688377.1"/>
    </source>
</evidence>